<evidence type="ECO:0000313" key="4">
    <source>
        <dbReference type="RefSeq" id="XP_033581507.1"/>
    </source>
</evidence>
<reference evidence="4" key="2">
    <citation type="submission" date="2020-04" db="EMBL/GenBank/DDBJ databases">
        <authorList>
            <consortium name="NCBI Genome Project"/>
        </authorList>
    </citation>
    <scope>NUCLEOTIDE SEQUENCE</scope>
    <source>
        <strain evidence="4">CBS 304.34</strain>
    </source>
</reference>
<feature type="region of interest" description="Disordered" evidence="1">
    <location>
        <begin position="1"/>
        <end position="76"/>
    </location>
</feature>
<gene>
    <name evidence="2 4" type="ORF">BDZ99DRAFT_515331</name>
</gene>
<name>A0A6A6Z1K1_9PEZI</name>
<accession>A0A6A6Z1K1</accession>
<dbReference type="AlphaFoldDB" id="A0A6A6Z1K1"/>
<evidence type="ECO:0000313" key="3">
    <source>
        <dbReference type="Proteomes" id="UP000504636"/>
    </source>
</evidence>
<evidence type="ECO:0000313" key="2">
    <source>
        <dbReference type="EMBL" id="KAF2814543.1"/>
    </source>
</evidence>
<reference evidence="2 4" key="1">
    <citation type="journal article" date="2020" name="Stud. Mycol.">
        <title>101 Dothideomycetes genomes: a test case for predicting lifestyles and emergence of pathogens.</title>
        <authorList>
            <person name="Haridas S."/>
            <person name="Albert R."/>
            <person name="Binder M."/>
            <person name="Bloem J."/>
            <person name="Labutti K."/>
            <person name="Salamov A."/>
            <person name="Andreopoulos B."/>
            <person name="Baker S."/>
            <person name="Barry K."/>
            <person name="Bills G."/>
            <person name="Bluhm B."/>
            <person name="Cannon C."/>
            <person name="Castanera R."/>
            <person name="Culley D."/>
            <person name="Daum C."/>
            <person name="Ezra D."/>
            <person name="Gonzalez J."/>
            <person name="Henrissat B."/>
            <person name="Kuo A."/>
            <person name="Liang C."/>
            <person name="Lipzen A."/>
            <person name="Lutzoni F."/>
            <person name="Magnuson J."/>
            <person name="Mondo S."/>
            <person name="Nolan M."/>
            <person name="Ohm R."/>
            <person name="Pangilinan J."/>
            <person name="Park H.-J."/>
            <person name="Ramirez L."/>
            <person name="Alfaro M."/>
            <person name="Sun H."/>
            <person name="Tritt A."/>
            <person name="Yoshinaga Y."/>
            <person name="Zwiers L.-H."/>
            <person name="Turgeon B."/>
            <person name="Goodwin S."/>
            <person name="Spatafora J."/>
            <person name="Crous P."/>
            <person name="Grigoriev I."/>
        </authorList>
    </citation>
    <scope>NUCLEOTIDE SEQUENCE</scope>
    <source>
        <strain evidence="2 4">CBS 304.34</strain>
    </source>
</reference>
<proteinExistence type="predicted"/>
<evidence type="ECO:0000256" key="1">
    <source>
        <dbReference type="SAM" id="MobiDB-lite"/>
    </source>
</evidence>
<dbReference type="EMBL" id="MU003694">
    <property type="protein sequence ID" value="KAF2814543.1"/>
    <property type="molecule type" value="Genomic_DNA"/>
</dbReference>
<dbReference type="OrthoDB" id="432970at2759"/>
<dbReference type="GeneID" id="54465852"/>
<dbReference type="Proteomes" id="UP000504636">
    <property type="component" value="Unplaced"/>
</dbReference>
<dbReference type="RefSeq" id="XP_033581507.1">
    <property type="nucleotide sequence ID" value="XM_033724959.1"/>
</dbReference>
<reference evidence="4" key="3">
    <citation type="submission" date="2025-04" db="UniProtKB">
        <authorList>
            <consortium name="RefSeq"/>
        </authorList>
    </citation>
    <scope>IDENTIFICATION</scope>
    <source>
        <strain evidence="4">CBS 304.34</strain>
    </source>
</reference>
<organism evidence="2">
    <name type="scientific">Mytilinidion resinicola</name>
    <dbReference type="NCBI Taxonomy" id="574789"/>
    <lineage>
        <taxon>Eukaryota</taxon>
        <taxon>Fungi</taxon>
        <taxon>Dikarya</taxon>
        <taxon>Ascomycota</taxon>
        <taxon>Pezizomycotina</taxon>
        <taxon>Dothideomycetes</taxon>
        <taxon>Pleosporomycetidae</taxon>
        <taxon>Mytilinidiales</taxon>
        <taxon>Mytilinidiaceae</taxon>
        <taxon>Mytilinidion</taxon>
    </lineage>
</organism>
<feature type="compositionally biased region" description="Low complexity" evidence="1">
    <location>
        <begin position="63"/>
        <end position="76"/>
    </location>
</feature>
<protein>
    <submittedName>
        <fullName evidence="2 4">Uncharacterized protein</fullName>
    </submittedName>
</protein>
<keyword evidence="3" id="KW-1185">Reference proteome</keyword>
<sequence length="244" mass="26959">MDGGMDGGRMDDDDDGIDRGHPVGEPAEGDDGADTVGVMYSNNNSDDSVSLLGNPEEYDARDSTYSASSESTKSHSALSMTSSNVFELVERFNGLEYSKYNSPTHWYFDVRHLDLQSGSGHVEDVDLLFLWNTNTDYVHIEGPFKIVDIPTTAEEAETIVRMLLVAFSSPTRNMNQCSYVTSRTPLVLPTTWDTKDPGLASAIESELTRLGVRRELCEVSTGTLRKLGLWRIDSSSISQRKSKL</sequence>